<dbReference type="Gene3D" id="3.30.50.20">
    <property type="entry name" value="prophage-derive protein ybcO"/>
    <property type="match status" value="1"/>
</dbReference>
<feature type="region of interest" description="Disordered" evidence="1">
    <location>
        <begin position="1"/>
        <end position="20"/>
    </location>
</feature>
<feature type="domain" description="HNH nuclease" evidence="2">
    <location>
        <begin position="289"/>
        <end position="338"/>
    </location>
</feature>
<reference evidence="4 5" key="1">
    <citation type="submission" date="2018-06" db="EMBL/GenBank/DDBJ databases">
        <authorList>
            <consortium name="Pathogen Informatics"/>
            <person name="Doyle S."/>
        </authorList>
    </citation>
    <scope>NUCLEOTIDE SEQUENCE [LARGE SCALE GENOMIC DNA]</scope>
    <source>
        <strain evidence="4 5">NCTC8621</strain>
    </source>
</reference>
<evidence type="ECO:0000259" key="2">
    <source>
        <dbReference type="SMART" id="SM00507"/>
    </source>
</evidence>
<dbReference type="EMBL" id="UGBW01000003">
    <property type="protein sequence ID" value="STH83157.1"/>
    <property type="molecule type" value="Genomic_DNA"/>
</dbReference>
<dbReference type="InterPro" id="IPR010373">
    <property type="entry name" value="DUF968"/>
</dbReference>
<evidence type="ECO:0000313" key="3">
    <source>
        <dbReference type="EMBL" id="BBF52809.1"/>
    </source>
</evidence>
<evidence type="ECO:0000256" key="1">
    <source>
        <dbReference type="SAM" id="MobiDB-lite"/>
    </source>
</evidence>
<dbReference type="InterPro" id="IPR003615">
    <property type="entry name" value="HNH_nuc"/>
</dbReference>
<protein>
    <submittedName>
        <fullName evidence="4">Phage protein</fullName>
    </submittedName>
</protein>
<sequence>MSGSLIPNAHRVRPAHSSNASGGNVRVLLRPVPVPELGLVVLKPGRESMQVFHNPRVLVEPEPKSMRGLPSGVVPAVRQPLAEDKSLLPFFSDERVIRAAGGAGALSDWLLRHIKSCQWPHGDYHHSETVIHRYGTGAMVLCWHCDNQLRNQTSESLGQLAHQNLSAWMIDVIRHAMNGTQERELSLAELSWWATINNVADALPETVLRRSLGLRAEKIRSVYRESDIVPGEQTATSMLKQRTKNIALLPHAHQQNPPQEKTVVSIAVDPESPAQYLQRQKPRREEMPVYTRWVKTQKCMTCGNQADDPHHIIGHGLGGMGTKADDLFVIPLCRKCHSELHAGVKDFEEKHGSQLLLLIRFLMHARNSGVLKWKA</sequence>
<evidence type="ECO:0000313" key="6">
    <source>
        <dbReference type="Proteomes" id="UP000281900"/>
    </source>
</evidence>
<dbReference type="CDD" id="cd00085">
    <property type="entry name" value="HNHc"/>
    <property type="match status" value="1"/>
</dbReference>
<dbReference type="AlphaFoldDB" id="A0A1D7PMY3"/>
<reference evidence="3 6" key="2">
    <citation type="submission" date="2018-07" db="EMBL/GenBank/DDBJ databases">
        <title>Genomic analysis of colistin resistant EHEC isolated from cattle in Japan.</title>
        <authorList>
            <person name="Kusumoto M."/>
            <person name="Misumi W."/>
            <person name="Ogura Y."/>
            <person name="Hayashi T."/>
            <person name="Akiba M."/>
        </authorList>
    </citation>
    <scope>NUCLEOTIDE SEQUENCE [LARGE SCALE GENOMIC DNA]</scope>
    <source>
        <strain evidence="3 6">E2863</strain>
    </source>
</reference>
<gene>
    <name evidence="3" type="primary">ydfU_1</name>
    <name evidence="3" type="ORF">E2863_01304</name>
    <name evidence="4" type="ORF">NCTC8621_03173</name>
</gene>
<proteinExistence type="predicted"/>
<dbReference type="SMART" id="SM00507">
    <property type="entry name" value="HNHc"/>
    <property type="match status" value="1"/>
</dbReference>
<evidence type="ECO:0000313" key="5">
    <source>
        <dbReference type="Proteomes" id="UP000255093"/>
    </source>
</evidence>
<dbReference type="Proteomes" id="UP000255093">
    <property type="component" value="Unassembled WGS sequence"/>
</dbReference>
<organism evidence="4 5">
    <name type="scientific">Escherichia coli</name>
    <dbReference type="NCBI Taxonomy" id="562"/>
    <lineage>
        <taxon>Bacteria</taxon>
        <taxon>Pseudomonadati</taxon>
        <taxon>Pseudomonadota</taxon>
        <taxon>Gammaproteobacteria</taxon>
        <taxon>Enterobacterales</taxon>
        <taxon>Enterobacteriaceae</taxon>
        <taxon>Escherichia</taxon>
    </lineage>
</organism>
<evidence type="ECO:0000313" key="4">
    <source>
        <dbReference type="EMBL" id="STH83157.1"/>
    </source>
</evidence>
<accession>A0A1D7PMY3</accession>
<dbReference type="Pfam" id="PF06147">
    <property type="entry name" value="DUF968"/>
    <property type="match status" value="1"/>
</dbReference>
<dbReference type="EMBL" id="AP018802">
    <property type="protein sequence ID" value="BBF52809.1"/>
    <property type="molecule type" value="Genomic_DNA"/>
</dbReference>
<name>A0A1D7PMY3_ECOLX</name>
<dbReference type="Proteomes" id="UP000281900">
    <property type="component" value="Chromosome"/>
</dbReference>